<keyword evidence="1" id="KW-1185">Reference proteome</keyword>
<accession>A0A915D6H3</accession>
<reference evidence="2" key="1">
    <citation type="submission" date="2022-11" db="UniProtKB">
        <authorList>
            <consortium name="WormBaseParasite"/>
        </authorList>
    </citation>
    <scope>IDENTIFICATION</scope>
</reference>
<sequence length="220" mass="25769">MEFIRSQRIGNKRMAITSYQEDTTKCYTWSISTTMPTRKDWLKVVYYVFSECRRMREQKLVVKTRRLPTKEANGTKEEWIDEEPKSPHFCEPRNVSARKELRQEGACRLSLQQDPRSQLQPPLYAWRRRSPHNLHLSENPGRYSSVEEQEKEDVQEVLESQCAFDSLICSSALNFFTLVAQAVDGKKLRVDYAHLTVRLIHRTLSAANFLISPLKCVHFT</sequence>
<protein>
    <submittedName>
        <fullName evidence="2">Uncharacterized protein</fullName>
    </submittedName>
</protein>
<dbReference type="Proteomes" id="UP000887574">
    <property type="component" value="Unplaced"/>
</dbReference>
<organism evidence="1 2">
    <name type="scientific">Ditylenchus dipsaci</name>
    <dbReference type="NCBI Taxonomy" id="166011"/>
    <lineage>
        <taxon>Eukaryota</taxon>
        <taxon>Metazoa</taxon>
        <taxon>Ecdysozoa</taxon>
        <taxon>Nematoda</taxon>
        <taxon>Chromadorea</taxon>
        <taxon>Rhabditida</taxon>
        <taxon>Tylenchina</taxon>
        <taxon>Tylenchomorpha</taxon>
        <taxon>Sphaerularioidea</taxon>
        <taxon>Anguinidae</taxon>
        <taxon>Anguininae</taxon>
        <taxon>Ditylenchus</taxon>
    </lineage>
</organism>
<evidence type="ECO:0000313" key="1">
    <source>
        <dbReference type="Proteomes" id="UP000887574"/>
    </source>
</evidence>
<proteinExistence type="predicted"/>
<dbReference type="AlphaFoldDB" id="A0A915D6H3"/>
<evidence type="ECO:0000313" key="2">
    <source>
        <dbReference type="WBParaSite" id="jg15856"/>
    </source>
</evidence>
<name>A0A915D6H3_9BILA</name>
<dbReference type="WBParaSite" id="jg15856">
    <property type="protein sequence ID" value="jg15856"/>
    <property type="gene ID" value="jg15856"/>
</dbReference>